<organism evidence="1 2">
    <name type="scientific">Sphaerobacter thermophilus (strain ATCC 49802 / DSM 20745 / KCCM 41009 / NCIMB 13125 / S 6022)</name>
    <dbReference type="NCBI Taxonomy" id="479434"/>
    <lineage>
        <taxon>Bacteria</taxon>
        <taxon>Pseudomonadati</taxon>
        <taxon>Thermomicrobiota</taxon>
        <taxon>Thermomicrobia</taxon>
        <taxon>Sphaerobacterales</taxon>
        <taxon>Sphaerobacterineae</taxon>
        <taxon>Sphaerobacteraceae</taxon>
        <taxon>Sphaerobacter</taxon>
    </lineage>
</organism>
<dbReference type="Proteomes" id="UP000002027">
    <property type="component" value="Chromosome 1"/>
</dbReference>
<evidence type="ECO:0000313" key="2">
    <source>
        <dbReference type="Proteomes" id="UP000002027"/>
    </source>
</evidence>
<reference evidence="2" key="1">
    <citation type="submission" date="2009-11" db="EMBL/GenBank/DDBJ databases">
        <title>The complete chromosome 1 of Sphaerobacter thermophilus DSM 20745.</title>
        <authorList>
            <person name="Lucas S."/>
            <person name="Copeland A."/>
            <person name="Lapidus A."/>
            <person name="Glavina del Rio T."/>
            <person name="Dalin E."/>
            <person name="Tice H."/>
            <person name="Bruce D."/>
            <person name="Goodwin L."/>
            <person name="Pitluck S."/>
            <person name="Kyrpides N."/>
            <person name="Mavromatis K."/>
            <person name="Ivanova N."/>
            <person name="Mikhailova N."/>
            <person name="LaButti K.M."/>
            <person name="Clum A."/>
            <person name="Sun H.I."/>
            <person name="Brettin T."/>
            <person name="Detter J.C."/>
            <person name="Han C."/>
            <person name="Larimer F."/>
            <person name="Land M."/>
            <person name="Hauser L."/>
            <person name="Markowitz V."/>
            <person name="Cheng J.F."/>
            <person name="Hugenholtz P."/>
            <person name="Woyke T."/>
            <person name="Wu D."/>
            <person name="Steenblock K."/>
            <person name="Schneider S."/>
            <person name="Pukall R."/>
            <person name="Goeker M."/>
            <person name="Klenk H.P."/>
            <person name="Eisen J.A."/>
        </authorList>
    </citation>
    <scope>NUCLEOTIDE SEQUENCE [LARGE SCALE GENOMIC DNA]</scope>
    <source>
        <strain evidence="2">ATCC 49802 / DSM 20745 / S 6022</strain>
    </source>
</reference>
<proteinExistence type="predicted"/>
<dbReference type="KEGG" id="sti:Sthe_0504"/>
<accession>D1C125</accession>
<dbReference type="EMBL" id="CP001823">
    <property type="protein sequence ID" value="ACZ37942.1"/>
    <property type="molecule type" value="Genomic_DNA"/>
</dbReference>
<evidence type="ECO:0000313" key="1">
    <source>
        <dbReference type="EMBL" id="ACZ37942.1"/>
    </source>
</evidence>
<protein>
    <submittedName>
        <fullName evidence="1">Uncharacterized protein</fullName>
    </submittedName>
</protein>
<dbReference type="HOGENOM" id="CLU_3296721_0_0_0"/>
<gene>
    <name evidence="1" type="ordered locus">Sthe_0504</name>
</gene>
<dbReference type="InParanoid" id="D1C125"/>
<name>D1C125_SPHTD</name>
<keyword evidence="2" id="KW-1185">Reference proteome</keyword>
<dbReference type="AlphaFoldDB" id="D1C125"/>
<reference evidence="1 2" key="2">
    <citation type="journal article" date="2010" name="Stand. Genomic Sci.">
        <title>Complete genome sequence of Desulfohalobium retbaense type strain (HR(100)).</title>
        <authorList>
            <person name="Spring S."/>
            <person name="Nolan M."/>
            <person name="Lapidus A."/>
            <person name="Glavina Del Rio T."/>
            <person name="Copeland A."/>
            <person name="Tice H."/>
            <person name="Cheng J.F."/>
            <person name="Lucas S."/>
            <person name="Land M."/>
            <person name="Chen F."/>
            <person name="Bruce D."/>
            <person name="Goodwin L."/>
            <person name="Pitluck S."/>
            <person name="Ivanova N."/>
            <person name="Mavromatis K."/>
            <person name="Mikhailova N."/>
            <person name="Pati A."/>
            <person name="Chen A."/>
            <person name="Palaniappan K."/>
            <person name="Hauser L."/>
            <person name="Chang Y.J."/>
            <person name="Jeffries C.D."/>
            <person name="Munk C."/>
            <person name="Kiss H."/>
            <person name="Chain P."/>
            <person name="Han C."/>
            <person name="Brettin T."/>
            <person name="Detter J.C."/>
            <person name="Schuler E."/>
            <person name="Goker M."/>
            <person name="Rohde M."/>
            <person name="Bristow J."/>
            <person name="Eisen J.A."/>
            <person name="Markowitz V."/>
            <person name="Hugenholtz P."/>
            <person name="Kyrpides N.C."/>
            <person name="Klenk H.P."/>
        </authorList>
    </citation>
    <scope>NUCLEOTIDE SEQUENCE [LARGE SCALE GENOMIC DNA]</scope>
    <source>
        <strain evidence="2">ATCC 49802 / DSM 20745 / S 6022</strain>
    </source>
</reference>
<sequence length="40" mass="4334">MSVAVTTIIAHYGTVFITNQGLILDNEIDHIAPLRDNAVP</sequence>